<dbReference type="PANTHER" id="PTHR43489">
    <property type="entry name" value="ISOMERASE"/>
    <property type="match status" value="1"/>
</dbReference>
<evidence type="ECO:0000313" key="3">
    <source>
        <dbReference type="EMBL" id="NRD23010.1"/>
    </source>
</evidence>
<dbReference type="Pfam" id="PF01261">
    <property type="entry name" value="AP_endonuc_2"/>
    <property type="match status" value="1"/>
</dbReference>
<reference evidence="3 4" key="1">
    <citation type="journal article" date="2015" name="Int. J. Syst. Evol. Microbiol.">
        <title>Winogradskyella litoriviva sp. nov., isolated from coastal seawater.</title>
        <authorList>
            <person name="Nedashkovskaya O.I."/>
            <person name="Kukhlevskiy A.D."/>
            <person name="Zhukova N.V."/>
            <person name="Kim S.J."/>
            <person name="Rhee S.K."/>
            <person name="Mikhailov V.V."/>
        </authorList>
    </citation>
    <scope>NUCLEOTIDE SEQUENCE [LARGE SCALE GENOMIC DNA]</scope>
    <source>
        <strain evidence="3 4">KMM6491</strain>
    </source>
</reference>
<evidence type="ECO:0000313" key="4">
    <source>
        <dbReference type="Proteomes" id="UP000805085"/>
    </source>
</evidence>
<feature type="domain" description="Xylose isomerase-like TIM barrel" evidence="2">
    <location>
        <begin position="49"/>
        <end position="249"/>
    </location>
</feature>
<keyword evidence="4" id="KW-1185">Reference proteome</keyword>
<dbReference type="InterPro" id="IPR050417">
    <property type="entry name" value="Sugar_Epim/Isomerase"/>
</dbReference>
<comment type="caution">
    <text evidence="3">The sequence shown here is derived from an EMBL/GenBank/DDBJ whole genome shotgun (WGS) entry which is preliminary data.</text>
</comment>
<dbReference type="InterPro" id="IPR036237">
    <property type="entry name" value="Xyl_isomerase-like_sf"/>
</dbReference>
<dbReference type="InterPro" id="IPR013022">
    <property type="entry name" value="Xyl_isomerase-like_TIM-brl"/>
</dbReference>
<dbReference type="EMBL" id="JABRWQ010000003">
    <property type="protein sequence ID" value="NRD23010.1"/>
    <property type="molecule type" value="Genomic_DNA"/>
</dbReference>
<accession>A0ABX2E3S7</accession>
<dbReference type="PANTHER" id="PTHR43489:SF3">
    <property type="entry name" value="XYLOSE ISOMERASE DOMAIN PROTEIN TIM BARREL"/>
    <property type="match status" value="1"/>
</dbReference>
<proteinExistence type="predicted"/>
<organism evidence="3 4">
    <name type="scientific">Winogradskyella litoriviva</name>
    <dbReference type="NCBI Taxonomy" id="1220182"/>
    <lineage>
        <taxon>Bacteria</taxon>
        <taxon>Pseudomonadati</taxon>
        <taxon>Bacteroidota</taxon>
        <taxon>Flavobacteriia</taxon>
        <taxon>Flavobacteriales</taxon>
        <taxon>Flavobacteriaceae</taxon>
        <taxon>Winogradskyella</taxon>
    </lineage>
</organism>
<evidence type="ECO:0000259" key="2">
    <source>
        <dbReference type="Pfam" id="PF01261"/>
    </source>
</evidence>
<protein>
    <submittedName>
        <fullName evidence="3">TIM barrel protein</fullName>
    </submittedName>
</protein>
<dbReference type="Gene3D" id="3.20.20.150">
    <property type="entry name" value="Divalent-metal-dependent TIM barrel enzymes"/>
    <property type="match status" value="1"/>
</dbReference>
<keyword evidence="1" id="KW-0413">Isomerase</keyword>
<gene>
    <name evidence="3" type="ORF">HNV10_07145</name>
</gene>
<name>A0ABX2E3S7_9FLAO</name>
<dbReference type="Proteomes" id="UP000805085">
    <property type="component" value="Unassembled WGS sequence"/>
</dbReference>
<evidence type="ECO:0000256" key="1">
    <source>
        <dbReference type="ARBA" id="ARBA00023235"/>
    </source>
</evidence>
<sequence>MSVLKLNNNIKQSVVRWPYSRMSMDDFLKSLNEIGIPAVELIDVKDFPLLKKYNIHCAMCHGAEINFSEGWSNPKNHEILIRNYSEMIPLISEAGYSNLICFSGDRHHLSDEEGLNNCAEGLEKILPLAKEHGVVLQMELLNSATYPHEDYMCDHTKFGVELCKRLNSDNFKLLYDIYHMQMMEGNIIKTIKTNHQYIGHYHTAGSPGRGQLDDTQELNYPAIMRAIVKTGFKGYVGHEFMPKGKNKIEALKRGVEICDV</sequence>
<dbReference type="RefSeq" id="WP_173300652.1">
    <property type="nucleotide sequence ID" value="NZ_JABRWQ010000003.1"/>
</dbReference>
<dbReference type="SUPFAM" id="SSF51658">
    <property type="entry name" value="Xylose isomerase-like"/>
    <property type="match status" value="1"/>
</dbReference>